<dbReference type="Pfam" id="PF08369">
    <property type="entry name" value="PCP_red"/>
    <property type="match status" value="1"/>
</dbReference>
<dbReference type="PROSITE" id="PS51918">
    <property type="entry name" value="RADICAL_SAM"/>
    <property type="match status" value="1"/>
</dbReference>
<evidence type="ECO:0000259" key="7">
    <source>
        <dbReference type="PROSITE" id="PS51918"/>
    </source>
</evidence>
<dbReference type="SFLD" id="SFLDG01386">
    <property type="entry name" value="main_SPASM_domain-containing"/>
    <property type="match status" value="1"/>
</dbReference>
<reference evidence="8" key="1">
    <citation type="journal article" date="2020" name="mSystems">
        <title>Genome- and Community-Level Interaction Insights into Carbon Utilization and Element Cycling Functions of Hydrothermarchaeota in Hydrothermal Sediment.</title>
        <authorList>
            <person name="Zhou Z."/>
            <person name="Liu Y."/>
            <person name="Xu W."/>
            <person name="Pan J."/>
            <person name="Luo Z.H."/>
            <person name="Li M."/>
        </authorList>
    </citation>
    <scope>NUCLEOTIDE SEQUENCE [LARGE SCALE GENOMIC DNA]</scope>
    <source>
        <strain evidence="8">HyVt-443</strain>
    </source>
</reference>
<keyword evidence="4" id="KW-0408">Iron</keyword>
<dbReference type="InterPro" id="IPR006638">
    <property type="entry name" value="Elp3/MiaA/NifB-like_rSAM"/>
</dbReference>
<evidence type="ECO:0000256" key="6">
    <source>
        <dbReference type="SAM" id="MobiDB-lite"/>
    </source>
</evidence>
<evidence type="ECO:0000256" key="4">
    <source>
        <dbReference type="ARBA" id="ARBA00023004"/>
    </source>
</evidence>
<dbReference type="GO" id="GO:0015995">
    <property type="term" value="P:chlorophyll biosynthetic process"/>
    <property type="evidence" value="ECO:0007669"/>
    <property type="project" value="InterPro"/>
</dbReference>
<evidence type="ECO:0000256" key="3">
    <source>
        <dbReference type="ARBA" id="ARBA00022723"/>
    </source>
</evidence>
<dbReference type="Pfam" id="PF04055">
    <property type="entry name" value="Radical_SAM"/>
    <property type="match status" value="1"/>
</dbReference>
<dbReference type="InterPro" id="IPR023885">
    <property type="entry name" value="4Fe4S-binding_SPASM_dom"/>
</dbReference>
<dbReference type="CDD" id="cd21123">
    <property type="entry name" value="SPASM_MftC-like"/>
    <property type="match status" value="1"/>
</dbReference>
<dbReference type="GO" id="GO:0015979">
    <property type="term" value="P:photosynthesis"/>
    <property type="evidence" value="ECO:0007669"/>
    <property type="project" value="InterPro"/>
</dbReference>
<dbReference type="InterPro" id="IPR042298">
    <property type="entry name" value="P-CP_red_C"/>
</dbReference>
<dbReference type="InterPro" id="IPR058240">
    <property type="entry name" value="rSAM_sf"/>
</dbReference>
<dbReference type="EMBL" id="DRKP01000141">
    <property type="protein sequence ID" value="HEB97079.1"/>
    <property type="molecule type" value="Genomic_DNA"/>
</dbReference>
<evidence type="ECO:0000256" key="2">
    <source>
        <dbReference type="ARBA" id="ARBA00022691"/>
    </source>
</evidence>
<dbReference type="Gene3D" id="3.20.20.70">
    <property type="entry name" value="Aldolase class I"/>
    <property type="match status" value="1"/>
</dbReference>
<dbReference type="InterPro" id="IPR050377">
    <property type="entry name" value="Radical_SAM_PqqE_MftC-like"/>
</dbReference>
<organism evidence="8">
    <name type="scientific">Sedimenticola thiotaurini</name>
    <dbReference type="NCBI Taxonomy" id="1543721"/>
    <lineage>
        <taxon>Bacteria</taxon>
        <taxon>Pseudomonadati</taxon>
        <taxon>Pseudomonadota</taxon>
        <taxon>Gammaproteobacteria</taxon>
        <taxon>Chromatiales</taxon>
        <taxon>Sedimenticolaceae</taxon>
        <taxon>Sedimenticola</taxon>
    </lineage>
</organism>
<evidence type="ECO:0000256" key="5">
    <source>
        <dbReference type="ARBA" id="ARBA00023014"/>
    </source>
</evidence>
<accession>A0A831RQE6</accession>
<dbReference type="PANTHER" id="PTHR11228:SF34">
    <property type="entry name" value="TUNGSTEN-CONTAINING ALDEHYDE FERREDOXIN OXIDOREDUCTASE COFACTOR MODIFYING PROTEIN"/>
    <property type="match status" value="1"/>
</dbReference>
<dbReference type="SFLD" id="SFLDS00029">
    <property type="entry name" value="Radical_SAM"/>
    <property type="match status" value="1"/>
</dbReference>
<proteinExistence type="predicted"/>
<dbReference type="InterPro" id="IPR013580">
    <property type="entry name" value="LI-POR_suB-like_C"/>
</dbReference>
<dbReference type="SFLD" id="SFLDG01067">
    <property type="entry name" value="SPASM/twitch_domain_containing"/>
    <property type="match status" value="1"/>
</dbReference>
<dbReference type="PANTHER" id="PTHR11228">
    <property type="entry name" value="RADICAL SAM DOMAIN PROTEIN"/>
    <property type="match status" value="1"/>
</dbReference>
<evidence type="ECO:0000256" key="1">
    <source>
        <dbReference type="ARBA" id="ARBA00001966"/>
    </source>
</evidence>
<keyword evidence="5" id="KW-0411">Iron-sulfur</keyword>
<keyword evidence="3" id="KW-0479">Metal-binding</keyword>
<feature type="domain" description="Radical SAM core" evidence="7">
    <location>
        <begin position="1"/>
        <end position="220"/>
    </location>
</feature>
<dbReference type="SMART" id="SM00729">
    <property type="entry name" value="Elp3"/>
    <property type="match status" value="1"/>
</dbReference>
<dbReference type="GO" id="GO:0051536">
    <property type="term" value="F:iron-sulfur cluster binding"/>
    <property type="evidence" value="ECO:0007669"/>
    <property type="project" value="UniProtKB-KW"/>
</dbReference>
<keyword evidence="2" id="KW-0949">S-adenosyl-L-methionine</keyword>
<gene>
    <name evidence="8" type="ORF">ENI96_11690</name>
</gene>
<dbReference type="NCBIfam" id="TIGR04085">
    <property type="entry name" value="rSAM_more_4Fe4S"/>
    <property type="match status" value="1"/>
</dbReference>
<protein>
    <submittedName>
        <fullName evidence="8">Radical SAM protein</fullName>
    </submittedName>
</protein>
<comment type="caution">
    <text evidence="8">The sequence shown here is derived from an EMBL/GenBank/DDBJ whole genome shotgun (WGS) entry which is preliminary data.</text>
</comment>
<dbReference type="InterPro" id="IPR013785">
    <property type="entry name" value="Aldolase_TIM"/>
</dbReference>
<comment type="cofactor">
    <cofactor evidence="1">
        <name>[4Fe-4S] cluster</name>
        <dbReference type="ChEBI" id="CHEBI:49883"/>
    </cofactor>
</comment>
<dbReference type="SUPFAM" id="SSF102114">
    <property type="entry name" value="Radical SAM enzymes"/>
    <property type="match status" value="1"/>
</dbReference>
<sequence>MNDLFLIAINLTRRCNLACAHCYMDARTRQEGGEDELTSIEVERLLDEIAGRSSDTMVVLTGGEPLLRPDLERLVAHGSGLGLAMVVGSNGVLLTGQRVQALKQAGAMGIGISLDSLDPASHDAFRGRPGSWEKTLAGMDHCRRHGLPFQVHFSVTDRNAHEVPSMIDFTRASGAHVLNIFFLVCTGRGESMSDITPARYEAVLRQLVEAQATCDDLIIRARCAPHYKRIAYQHDPDSPLTRAQGYEGGGCLAGLHYCRITPEGAVTACPYIPDGEGSIRQRPFWEIWDRAPGFQRLRHPELGGKCGRCEYRKLCGGCRARPLAMGGDLMDADPWCGHQPSGRPVIEPLGEAATGGIEWAPEAEQRLARVPGFLRRMVRKRAESHVRDLGLSRVTPEHLATLASRRFGNDFPGRRPDTAAPAPVPGTLAWTGPARDYLDTLPGFLRDGIRQVAEEVAREEGRLEVNMQLLRRLEEEEEAEPAAALPWEEAAEQRLEALLAERSPQALPFIRPGMRAAAEREARRRGAGRVGTGDVERVVATDTAGVEWAPEALERVAAAPDFIRGGIKKAAEFSARREGLERIGGADLTRFRNRAMMRAVRRLKGFGMKELDFDAWGIARERVPRLRDNAQAERRFAAIRDYVESRRTADGGGLGVIDHDLLARMKAELKR</sequence>
<dbReference type="Gene3D" id="1.10.8.550">
    <property type="entry name" value="Proto-chlorophyllide reductase 57 kD subunit B"/>
    <property type="match status" value="3"/>
</dbReference>
<evidence type="ECO:0000313" key="8">
    <source>
        <dbReference type="EMBL" id="HEB97079.1"/>
    </source>
</evidence>
<feature type="region of interest" description="Disordered" evidence="6">
    <location>
        <begin position="407"/>
        <end position="427"/>
    </location>
</feature>
<dbReference type="CDD" id="cd01335">
    <property type="entry name" value="Radical_SAM"/>
    <property type="match status" value="1"/>
</dbReference>
<dbReference type="AlphaFoldDB" id="A0A831RQE6"/>
<name>A0A831RQE6_9GAMM</name>
<dbReference type="Pfam" id="PF13186">
    <property type="entry name" value="SPASM"/>
    <property type="match status" value="1"/>
</dbReference>
<dbReference type="InterPro" id="IPR007197">
    <property type="entry name" value="rSAM"/>
</dbReference>
<dbReference type="GO" id="GO:0016491">
    <property type="term" value="F:oxidoreductase activity"/>
    <property type="evidence" value="ECO:0007669"/>
    <property type="project" value="InterPro"/>
</dbReference>
<dbReference type="GO" id="GO:0046872">
    <property type="term" value="F:metal ion binding"/>
    <property type="evidence" value="ECO:0007669"/>
    <property type="project" value="UniProtKB-KW"/>
</dbReference>
<dbReference type="Proteomes" id="UP000886251">
    <property type="component" value="Unassembled WGS sequence"/>
</dbReference>